<dbReference type="GO" id="GO:0000785">
    <property type="term" value="C:chromatin"/>
    <property type="evidence" value="ECO:0007669"/>
    <property type="project" value="TreeGrafter"/>
</dbReference>
<dbReference type="PANTHER" id="PTHR13395">
    <property type="entry name" value="SISTER CHROMATID COHESION PROTEIN DCC1-RELATED"/>
    <property type="match status" value="1"/>
</dbReference>
<comment type="caution">
    <text evidence="5">The sequence shown here is derived from an EMBL/GenBank/DDBJ whole genome shotgun (WGS) entry which is preliminary data.</text>
</comment>
<dbReference type="InterPro" id="IPR019128">
    <property type="entry name" value="Dcc1"/>
</dbReference>
<dbReference type="OrthoDB" id="5199543at2759"/>
<accession>A0A4V6WLD1</accession>
<reference evidence="5 6" key="1">
    <citation type="submission" date="2017-03" db="EMBL/GenBank/DDBJ databases">
        <title>Genomes of endolithic fungi from Antarctica.</title>
        <authorList>
            <person name="Coleine C."/>
            <person name="Masonjones S."/>
            <person name="Stajich J.E."/>
        </authorList>
    </citation>
    <scope>NUCLEOTIDE SEQUENCE [LARGE SCALE GENOMIC DNA]</scope>
    <source>
        <strain evidence="5 6">CCFEE 5184</strain>
    </source>
</reference>
<evidence type="ECO:0000313" key="4">
    <source>
        <dbReference type="EMBL" id="TKA75969.1"/>
    </source>
</evidence>
<dbReference type="EMBL" id="NAJQ01000015">
    <property type="protein sequence ID" value="TKA83169.1"/>
    <property type="molecule type" value="Genomic_DNA"/>
</dbReference>
<protein>
    <recommendedName>
        <fullName evidence="7">Sister chromatid cohesion protein Dcc1</fullName>
    </recommendedName>
</protein>
<evidence type="ECO:0008006" key="7">
    <source>
        <dbReference type="Google" id="ProtNLM"/>
    </source>
</evidence>
<dbReference type="EMBL" id="NAJQ01000177">
    <property type="protein sequence ID" value="TKA75969.1"/>
    <property type="molecule type" value="Genomic_DNA"/>
</dbReference>
<evidence type="ECO:0000313" key="6">
    <source>
        <dbReference type="Proteomes" id="UP000309340"/>
    </source>
</evidence>
<feature type="compositionally biased region" description="Basic and acidic residues" evidence="3">
    <location>
        <begin position="355"/>
        <end position="364"/>
    </location>
</feature>
<evidence type="ECO:0000313" key="5">
    <source>
        <dbReference type="EMBL" id="TKA83169.1"/>
    </source>
</evidence>
<evidence type="ECO:0000256" key="2">
    <source>
        <dbReference type="ARBA" id="ARBA00022705"/>
    </source>
</evidence>
<organism evidence="5 6">
    <name type="scientific">Friedmanniomyces simplex</name>
    <dbReference type="NCBI Taxonomy" id="329884"/>
    <lineage>
        <taxon>Eukaryota</taxon>
        <taxon>Fungi</taxon>
        <taxon>Dikarya</taxon>
        <taxon>Ascomycota</taxon>
        <taxon>Pezizomycotina</taxon>
        <taxon>Dothideomycetes</taxon>
        <taxon>Dothideomycetidae</taxon>
        <taxon>Mycosphaerellales</taxon>
        <taxon>Teratosphaeriaceae</taxon>
        <taxon>Friedmanniomyces</taxon>
    </lineage>
</organism>
<dbReference type="GO" id="GO:0034088">
    <property type="term" value="P:maintenance of mitotic sister chromatid cohesion"/>
    <property type="evidence" value="ECO:0007669"/>
    <property type="project" value="TreeGrafter"/>
</dbReference>
<dbReference type="Pfam" id="PF09724">
    <property type="entry name" value="Dcc1"/>
    <property type="match status" value="1"/>
</dbReference>
<feature type="region of interest" description="Disordered" evidence="3">
    <location>
        <begin position="339"/>
        <end position="364"/>
    </location>
</feature>
<comment type="similarity">
    <text evidence="1">Belongs to the DCC1 family.</text>
</comment>
<evidence type="ECO:0000256" key="3">
    <source>
        <dbReference type="SAM" id="MobiDB-lite"/>
    </source>
</evidence>
<name>A0A4V6WLD1_9PEZI</name>
<gene>
    <name evidence="5" type="ORF">B0A55_00690</name>
    <name evidence="4" type="ORF">B0A55_04550</name>
</gene>
<dbReference type="Proteomes" id="UP000309340">
    <property type="component" value="Unassembled WGS sequence"/>
</dbReference>
<keyword evidence="2" id="KW-0235">DNA replication</keyword>
<sequence length="364" mass="39637">MSTQASDGSSFSILPEEQRQPFRLLELSPELLEVVVSDPSARYELEEGSHSVLQAQLIPITRLQFKSGPKIGEVGSTSEEAVLCTPDKTYSVRQVNTSNSVYICQPTSLDDDDDDDGIPQPGLQAIAQSSWTLELSESKSISAAPYLKAALPTYSSTGTYQSKDLVSKQQVFDDIPLCQAECETAWRDLACFELSDPQGCFLPTASAKVQAWRSILDLAVASGVDMTGDIMPKPIDMIIEQNEDWPVELAQAVLASVSNDRGCIDQSKCLVSVGLDLLAMEGARGMPVSDLLKSWRDSLPEKWRAAAKVEALPRSHYTLDDSRKIIAYANAETGAAATAAASKSTLGAKRKWHEKFRESKRAAQ</sequence>
<evidence type="ECO:0000256" key="1">
    <source>
        <dbReference type="ARBA" id="ARBA00007017"/>
    </source>
</evidence>
<keyword evidence="6" id="KW-1185">Reference proteome</keyword>
<dbReference type="AlphaFoldDB" id="A0A4V6WLD1"/>
<dbReference type="GO" id="GO:0000775">
    <property type="term" value="C:chromosome, centromeric region"/>
    <property type="evidence" value="ECO:0007669"/>
    <property type="project" value="TreeGrafter"/>
</dbReference>
<dbReference type="PANTHER" id="PTHR13395:SF6">
    <property type="entry name" value="SISTER CHROMATID COHESION PROTEIN DCC1"/>
    <property type="match status" value="1"/>
</dbReference>
<dbReference type="GO" id="GO:0031390">
    <property type="term" value="C:Ctf18 RFC-like complex"/>
    <property type="evidence" value="ECO:0007669"/>
    <property type="project" value="InterPro"/>
</dbReference>
<proteinExistence type="inferred from homology"/>
<dbReference type="GO" id="GO:0006260">
    <property type="term" value="P:DNA replication"/>
    <property type="evidence" value="ECO:0007669"/>
    <property type="project" value="UniProtKB-KW"/>
</dbReference>
<dbReference type="STRING" id="329884.A0A4V6WLD1"/>